<feature type="domain" description="RRM" evidence="3">
    <location>
        <begin position="47"/>
        <end position="128"/>
    </location>
</feature>
<accession>A0AAV8V0G3</accession>
<dbReference type="EMBL" id="JAMWBK010000001">
    <property type="protein sequence ID" value="KAJ8908355.1"/>
    <property type="molecule type" value="Genomic_DNA"/>
</dbReference>
<dbReference type="PROSITE" id="PS50102">
    <property type="entry name" value="RRM"/>
    <property type="match status" value="1"/>
</dbReference>
<evidence type="ECO:0008006" key="7">
    <source>
        <dbReference type="Google" id="ProtNLM"/>
    </source>
</evidence>
<name>A0AAV8V0G3_9RHOD</name>
<comment type="caution">
    <text evidence="5">The sequence shown here is derived from an EMBL/GenBank/DDBJ whole genome shotgun (WGS) entry which is preliminary data.</text>
</comment>
<feature type="domain" description="R3H" evidence="4">
    <location>
        <begin position="272"/>
        <end position="339"/>
    </location>
</feature>
<evidence type="ECO:0000259" key="3">
    <source>
        <dbReference type="PROSITE" id="PS50102"/>
    </source>
</evidence>
<dbReference type="InterPro" id="IPR036867">
    <property type="entry name" value="R3H_dom_sf"/>
</dbReference>
<dbReference type="Pfam" id="PF01424">
    <property type="entry name" value="R3H"/>
    <property type="match status" value="1"/>
</dbReference>
<feature type="compositionally biased region" description="Basic and acidic residues" evidence="2">
    <location>
        <begin position="379"/>
        <end position="389"/>
    </location>
</feature>
<reference evidence="5 6" key="1">
    <citation type="journal article" date="2023" name="Nat. Commun.">
        <title>Origin of minicircular mitochondrial genomes in red algae.</title>
        <authorList>
            <person name="Lee Y."/>
            <person name="Cho C.H."/>
            <person name="Lee Y.M."/>
            <person name="Park S.I."/>
            <person name="Yang J.H."/>
            <person name="West J.A."/>
            <person name="Bhattacharya D."/>
            <person name="Yoon H.S."/>
        </authorList>
    </citation>
    <scope>NUCLEOTIDE SEQUENCE [LARGE SCALE GENOMIC DNA]</scope>
    <source>
        <strain evidence="5 6">CCMP1338</strain>
        <tissue evidence="5">Whole cell</tissue>
    </source>
</reference>
<dbReference type="PROSITE" id="PS51061">
    <property type="entry name" value="R3H"/>
    <property type="match status" value="2"/>
</dbReference>
<dbReference type="Proteomes" id="UP001157974">
    <property type="component" value="Unassembled WGS sequence"/>
</dbReference>
<dbReference type="Gene3D" id="3.30.1370.50">
    <property type="entry name" value="R3H-like domain"/>
    <property type="match status" value="2"/>
</dbReference>
<evidence type="ECO:0000313" key="6">
    <source>
        <dbReference type="Proteomes" id="UP001157974"/>
    </source>
</evidence>
<feature type="domain" description="R3H" evidence="4">
    <location>
        <begin position="178"/>
        <end position="243"/>
    </location>
</feature>
<protein>
    <recommendedName>
        <fullName evidence="7">RRM domain-containing protein</fullName>
    </recommendedName>
</protein>
<dbReference type="SUPFAM" id="SSF54928">
    <property type="entry name" value="RNA-binding domain, RBD"/>
    <property type="match status" value="1"/>
</dbReference>
<gene>
    <name evidence="5" type="ORF">NDN08_005065</name>
</gene>
<feature type="compositionally biased region" description="Basic and acidic residues" evidence="2">
    <location>
        <begin position="353"/>
        <end position="369"/>
    </location>
</feature>
<dbReference type="SUPFAM" id="SSF82708">
    <property type="entry name" value="R3H domain"/>
    <property type="match status" value="1"/>
</dbReference>
<dbReference type="InterPro" id="IPR035979">
    <property type="entry name" value="RBD_domain_sf"/>
</dbReference>
<proteinExistence type="predicted"/>
<feature type="region of interest" description="Disordered" evidence="2">
    <location>
        <begin position="1"/>
        <end position="47"/>
    </location>
</feature>
<keyword evidence="1" id="KW-0694">RNA-binding</keyword>
<dbReference type="SMART" id="SM00393">
    <property type="entry name" value="R3H"/>
    <property type="match status" value="2"/>
</dbReference>
<dbReference type="InterPro" id="IPR012677">
    <property type="entry name" value="Nucleotide-bd_a/b_plait_sf"/>
</dbReference>
<keyword evidence="6" id="KW-1185">Reference proteome</keyword>
<feature type="region of interest" description="Disordered" evidence="2">
    <location>
        <begin position="124"/>
        <end position="172"/>
    </location>
</feature>
<feature type="compositionally biased region" description="Basic and acidic residues" evidence="2">
    <location>
        <begin position="149"/>
        <end position="172"/>
    </location>
</feature>
<feature type="compositionally biased region" description="Basic and acidic residues" evidence="2">
    <location>
        <begin position="23"/>
        <end position="32"/>
    </location>
</feature>
<dbReference type="Gene3D" id="3.30.70.330">
    <property type="match status" value="1"/>
</dbReference>
<evidence type="ECO:0000256" key="2">
    <source>
        <dbReference type="SAM" id="MobiDB-lite"/>
    </source>
</evidence>
<organism evidence="5 6">
    <name type="scientific">Rhodosorus marinus</name>
    <dbReference type="NCBI Taxonomy" id="101924"/>
    <lineage>
        <taxon>Eukaryota</taxon>
        <taxon>Rhodophyta</taxon>
        <taxon>Stylonematophyceae</taxon>
        <taxon>Stylonematales</taxon>
        <taxon>Stylonemataceae</taxon>
        <taxon>Rhodosorus</taxon>
    </lineage>
</organism>
<sequence length="488" mass="56227">MDSSEEVPPVVPVLPAFGNGKYLPRDSAEDRSPGTPSTADEEIPPNPTIVIKNLPYDSDIDLLEDQIRGLGDGTLPIKSFAPYNDTEGKFLGLVFINYRSLEDAIKAHGYLKIAQIGGRRTRIEYRRLKPGERPPREKKPPRTTTRPKRNTEENWRTQKRPPFEEPKLSKEAKAEQYEEQVRQYTEVLSEFINNPEETYYEFSSTLSSFHRRAVHDAAENLELGHRSSENQEGKRVIQVTKDQELRHVWKEEEEKRLNSKALSRDSMEQDLDAVGQKYLKILTEFKDRPDEEGLDYAFPTELQFPERRRIHRIAEKLGLGHRVVENEDEEKYMCCTKDPEKIEMFRQLEEDWKKQKEADRKSGDGESSRGGRRGKKPSKRPEDKTHEPLSAEQLSKYKMTKPRSQWKEGDSDVGFLSSPTIKRYVPPRQPKGPLDSHGFQGRMEYWAISKPEDAEPVHESETLPTEEPAEGIIDQAEGIIDTPLTAQN</sequence>
<evidence type="ECO:0000259" key="4">
    <source>
        <dbReference type="PROSITE" id="PS51061"/>
    </source>
</evidence>
<dbReference type="InterPro" id="IPR000504">
    <property type="entry name" value="RRM_dom"/>
</dbReference>
<evidence type="ECO:0000256" key="1">
    <source>
        <dbReference type="PROSITE-ProRule" id="PRU00176"/>
    </source>
</evidence>
<dbReference type="GO" id="GO:0003723">
    <property type="term" value="F:RNA binding"/>
    <property type="evidence" value="ECO:0007669"/>
    <property type="project" value="UniProtKB-UniRule"/>
</dbReference>
<dbReference type="InterPro" id="IPR001374">
    <property type="entry name" value="R3H_dom"/>
</dbReference>
<feature type="region of interest" description="Disordered" evidence="2">
    <location>
        <begin position="353"/>
        <end position="439"/>
    </location>
</feature>
<dbReference type="SMART" id="SM00360">
    <property type="entry name" value="RRM"/>
    <property type="match status" value="1"/>
</dbReference>
<evidence type="ECO:0000313" key="5">
    <source>
        <dbReference type="EMBL" id="KAJ8908355.1"/>
    </source>
</evidence>
<feature type="region of interest" description="Disordered" evidence="2">
    <location>
        <begin position="451"/>
        <end position="488"/>
    </location>
</feature>
<dbReference type="AlphaFoldDB" id="A0AAV8V0G3"/>
<feature type="compositionally biased region" description="Basic and acidic residues" evidence="2">
    <location>
        <begin position="451"/>
        <end position="461"/>
    </location>
</feature>
<feature type="compositionally biased region" description="Basic and acidic residues" evidence="2">
    <location>
        <begin position="124"/>
        <end position="140"/>
    </location>
</feature>